<dbReference type="EMBL" id="BFAD01000010">
    <property type="protein sequence ID" value="GBE87239.1"/>
    <property type="molecule type" value="Genomic_DNA"/>
</dbReference>
<dbReference type="RefSeq" id="XP_027618152.1">
    <property type="nucleotide sequence ID" value="XM_027762351.1"/>
</dbReference>
<proteinExistence type="predicted"/>
<dbReference type="Pfam" id="PF09994">
    <property type="entry name" value="T6SS_Tle1-like_cat"/>
    <property type="match status" value="1"/>
</dbReference>
<feature type="compositionally biased region" description="Polar residues" evidence="1">
    <location>
        <begin position="282"/>
        <end position="297"/>
    </location>
</feature>
<dbReference type="AlphaFoldDB" id="A0A401GYK3"/>
<dbReference type="InterPro" id="IPR018712">
    <property type="entry name" value="Tle1-like_cat"/>
</dbReference>
<feature type="compositionally biased region" description="Polar residues" evidence="1">
    <location>
        <begin position="1"/>
        <end position="17"/>
    </location>
</feature>
<dbReference type="InterPro" id="IPR016024">
    <property type="entry name" value="ARM-type_fold"/>
</dbReference>
<feature type="domain" description="T6SS Phospholipase effector Tle1-like catalytic" evidence="2">
    <location>
        <begin position="64"/>
        <end position="344"/>
    </location>
</feature>
<dbReference type="PANTHER" id="PTHR33840:SF2">
    <property type="entry name" value="TLE1 PHOSPHOLIPASE DOMAIN-CONTAINING PROTEIN"/>
    <property type="match status" value="1"/>
</dbReference>
<protein>
    <recommendedName>
        <fullName evidence="2">T6SS Phospholipase effector Tle1-like catalytic domain-containing protein</fullName>
    </recommendedName>
</protein>
<dbReference type="OrthoDB" id="2794527at2759"/>
<dbReference type="STRING" id="139825.A0A401GYK3"/>
<sequence>MSSNAEAEPTWPSTSGSLGKGNDKPDNPGIPAASGAVEAQPSSTLIDKDKEHCCKICKAEKNGRKLIVALDGTLNQFGRKNSNVVEIYARIEKDGQQLSYYNSGIGTYANTARSTIWKRTKLKLSSLFDMAFARNFEKIVLGAYRWLSDTYQPGDQIFLFGFSRGAYQVRVLAGMIEQVGLIYSGNEEQIPFAYQLYEQADDSMANHFKETFSHREVKVHFLGVWDTVSSVGVFGRKKDLPRTRSCDHVCHVRHALALDERRVKFNPEFFEPSTKDALRGHLSSSVGQSRNLQTDRMNSSERDGVYTHLKEVWFAGCHSDVGGGNRPKDKLLMEDIPALWMANEARTAGLKFKPTKVGWNMEQLKHETPIESLTPSWWILELLPFLRHSESLPHLAQSEDLPWWSYARLIHWLHRVAPHCGEHRYIRPDQKIHASVTLTIGYTPRARFIFSRDATCTWDRILGKDHINELSHFEKRIEFDLYDISSAVSLVQALEYTNEPELQSALDRLLALAEFEAGVAAIIWADRGHRTLKSLIKRELTDEVKAKAVELVFRIGIQRSNDPQSQQYRPQLNLLLLWRAGFKDVLMPLALAESDKLSQVKRTILLLYLPDPLWVDHPYDSSILKFAIDCLSTDAADIAIATLLTLHKVNPHLVEQEVWKFVGDTPAESTVNSFNSGIVSILEKLPAYMRVSALQLMEHARGSSLYGHVNILNSTEIANALINLINLSQKDILYSAARLFPQFVALCKNPGVKPGGKGYHWWCTLSRWQLGGGHNRTVFSNGVQFLKGLAKHSGQDTVTDFTNFVLSPDAVLSRQSIDSFKQTAGIQGLRELICWVKQYGTAESFTPHYLTWLQKAFQGEADLLHRSTLHAISQTAMSKSPGCKIVTDNASVAGAFAEYLNSNDQQTKTWAIKELRNFEAPLVKNYHHNVQSLAHRKAGGSFEKEVLDCGIINLLLKLIRNGEQLVIHLPVLSLMISNAKLRHRMVEHKIIEEVAQHVRHGGGIKIIALEFLADLAQYGL</sequence>
<accession>A0A401GYK3</accession>
<comment type="caution">
    <text evidence="3">The sequence shown here is derived from an EMBL/GenBank/DDBJ whole genome shotgun (WGS) entry which is preliminary data.</text>
</comment>
<feature type="region of interest" description="Disordered" evidence="1">
    <location>
        <begin position="279"/>
        <end position="301"/>
    </location>
</feature>
<evidence type="ECO:0000256" key="1">
    <source>
        <dbReference type="SAM" id="MobiDB-lite"/>
    </source>
</evidence>
<keyword evidence="4" id="KW-1185">Reference proteome</keyword>
<dbReference type="InParanoid" id="A0A401GYK3"/>
<evidence type="ECO:0000313" key="4">
    <source>
        <dbReference type="Proteomes" id="UP000287166"/>
    </source>
</evidence>
<gene>
    <name evidence="3" type="ORF">SCP_1004860</name>
</gene>
<name>A0A401GYK3_9APHY</name>
<reference evidence="3 4" key="1">
    <citation type="journal article" date="2018" name="Sci. Rep.">
        <title>Genome sequence of the cauliflower mushroom Sparassis crispa (Hanabiratake) and its association with beneficial usage.</title>
        <authorList>
            <person name="Kiyama R."/>
            <person name="Furutani Y."/>
            <person name="Kawaguchi K."/>
            <person name="Nakanishi T."/>
        </authorList>
    </citation>
    <scope>NUCLEOTIDE SEQUENCE [LARGE SCALE GENOMIC DNA]</scope>
</reference>
<evidence type="ECO:0000259" key="2">
    <source>
        <dbReference type="Pfam" id="PF09994"/>
    </source>
</evidence>
<feature type="region of interest" description="Disordered" evidence="1">
    <location>
        <begin position="1"/>
        <end position="43"/>
    </location>
</feature>
<organism evidence="3 4">
    <name type="scientific">Sparassis crispa</name>
    <dbReference type="NCBI Taxonomy" id="139825"/>
    <lineage>
        <taxon>Eukaryota</taxon>
        <taxon>Fungi</taxon>
        <taxon>Dikarya</taxon>
        <taxon>Basidiomycota</taxon>
        <taxon>Agaricomycotina</taxon>
        <taxon>Agaricomycetes</taxon>
        <taxon>Polyporales</taxon>
        <taxon>Sparassidaceae</taxon>
        <taxon>Sparassis</taxon>
    </lineage>
</organism>
<dbReference type="Proteomes" id="UP000287166">
    <property type="component" value="Unassembled WGS sequence"/>
</dbReference>
<dbReference type="GeneID" id="38784156"/>
<dbReference type="SUPFAM" id="SSF48371">
    <property type="entry name" value="ARM repeat"/>
    <property type="match status" value="1"/>
</dbReference>
<evidence type="ECO:0000313" key="3">
    <source>
        <dbReference type="EMBL" id="GBE87239.1"/>
    </source>
</evidence>
<dbReference type="PANTHER" id="PTHR33840">
    <property type="match status" value="1"/>
</dbReference>